<organism evidence="1 2">
    <name type="scientific">Desulfobulbus propionicus (strain ATCC 33891 / DSM 2032 / VKM B-1956 / 1pr3)</name>
    <dbReference type="NCBI Taxonomy" id="577650"/>
    <lineage>
        <taxon>Bacteria</taxon>
        <taxon>Pseudomonadati</taxon>
        <taxon>Thermodesulfobacteriota</taxon>
        <taxon>Desulfobulbia</taxon>
        <taxon>Desulfobulbales</taxon>
        <taxon>Desulfobulbaceae</taxon>
        <taxon>Desulfobulbus</taxon>
    </lineage>
</organism>
<name>A0A7U3YJ62_DESPD</name>
<protein>
    <submittedName>
        <fullName evidence="1">Uncharacterized protein</fullName>
    </submittedName>
</protein>
<proteinExistence type="predicted"/>
<reference evidence="1 2" key="1">
    <citation type="journal article" date="2011" name="Stand. Genomic Sci.">
        <title>Complete genome sequence of Desulfobulbus propionicus type strain (1pr3).</title>
        <authorList>
            <person name="Pagani I."/>
            <person name="Lapidus A."/>
            <person name="Nolan M."/>
            <person name="Lucas S."/>
            <person name="Hammon N."/>
            <person name="Deshpande S."/>
            <person name="Cheng J.F."/>
            <person name="Chertkov O."/>
            <person name="Davenport K."/>
            <person name="Tapia R."/>
            <person name="Han C."/>
            <person name="Goodwin L."/>
            <person name="Pitluck S."/>
            <person name="Liolios K."/>
            <person name="Mavromatis K."/>
            <person name="Ivanova N."/>
            <person name="Mikhailova N."/>
            <person name="Pati A."/>
            <person name="Chen A."/>
            <person name="Palaniappan K."/>
            <person name="Land M."/>
            <person name="Hauser L."/>
            <person name="Chang Y.J."/>
            <person name="Jeffries C.D."/>
            <person name="Detter J.C."/>
            <person name="Brambilla E."/>
            <person name="Kannan K.P."/>
            <person name="Djao O.D."/>
            <person name="Rohde M."/>
            <person name="Pukall R."/>
            <person name="Spring S."/>
            <person name="Goker M."/>
            <person name="Sikorski J."/>
            <person name="Woyke T."/>
            <person name="Bristow J."/>
            <person name="Eisen J.A."/>
            <person name="Markowitz V."/>
            <person name="Hugenholtz P."/>
            <person name="Kyrpides N.C."/>
            <person name="Klenk H.P."/>
        </authorList>
    </citation>
    <scope>NUCLEOTIDE SEQUENCE [LARGE SCALE GENOMIC DNA]</scope>
    <source>
        <strain evidence="2">ATCC 33891 / DSM 2032 / 1pr3</strain>
    </source>
</reference>
<gene>
    <name evidence="1" type="ordered locus">Despr_0174</name>
</gene>
<evidence type="ECO:0000313" key="2">
    <source>
        <dbReference type="Proteomes" id="UP000006365"/>
    </source>
</evidence>
<accession>A0A7U3YJ62</accession>
<sequence>MSNDIPTQFRTALNHLLQQEGRGAQVRLARTENIDRGYLNAIIKGRKPGAEVIRSRIANHFGMTYEEMLLLGRRLLAGGTDAGTESGGTVSQRTELEGKGIGESHGLQEDAGVHLAGTLRKALDILESKTKFSESLVEVIAVYHEVLTAGRDQELDTRLRALEERVRQMAERLPAGTKGRKKS</sequence>
<dbReference type="EMBL" id="CP002364">
    <property type="protein sequence ID" value="ADW16363.1"/>
    <property type="molecule type" value="Genomic_DNA"/>
</dbReference>
<evidence type="ECO:0000313" key="1">
    <source>
        <dbReference type="EMBL" id="ADW16363.1"/>
    </source>
</evidence>
<keyword evidence="2" id="KW-1185">Reference proteome</keyword>
<dbReference type="KEGG" id="dpr:Despr_0174"/>
<dbReference type="RefSeq" id="WP_015722911.1">
    <property type="nucleotide sequence ID" value="NC_014972.1"/>
</dbReference>
<dbReference type="AlphaFoldDB" id="A0A7U3YJ62"/>
<dbReference type="Proteomes" id="UP000006365">
    <property type="component" value="Chromosome"/>
</dbReference>